<evidence type="ECO:0000313" key="5">
    <source>
        <dbReference type="EMBL" id="CDN87475.1"/>
    </source>
</evidence>
<feature type="repeat" description="ANK" evidence="3">
    <location>
        <begin position="156"/>
        <end position="188"/>
    </location>
</feature>
<feature type="repeat" description="ANK" evidence="3">
    <location>
        <begin position="120"/>
        <end position="155"/>
    </location>
</feature>
<name>A0A1L1PQ73_HYDIT</name>
<accession>A0A1L1PQ73</accession>
<dbReference type="PANTHER" id="PTHR24198:SF165">
    <property type="entry name" value="ANKYRIN REPEAT-CONTAINING PROTEIN-RELATED"/>
    <property type="match status" value="1"/>
</dbReference>
<dbReference type="Gene3D" id="1.25.40.20">
    <property type="entry name" value="Ankyrin repeat-containing domain"/>
    <property type="match status" value="2"/>
</dbReference>
<evidence type="ECO:0000256" key="2">
    <source>
        <dbReference type="ARBA" id="ARBA00023043"/>
    </source>
</evidence>
<dbReference type="InterPro" id="IPR036770">
    <property type="entry name" value="Ankyrin_rpt-contain_sf"/>
</dbReference>
<reference evidence="6" key="1">
    <citation type="submission" date="2014-11" db="EMBL/GenBank/DDBJ databases">
        <title>Draft genome sequence of Hydrogenophaga intermedia S1.</title>
        <authorList>
            <person name="Gan H.M."/>
            <person name="Chew T.H."/>
            <person name="Stolz A."/>
        </authorList>
    </citation>
    <scope>NUCLEOTIDE SEQUENCE [LARGE SCALE GENOMIC DNA]</scope>
    <source>
        <strain evidence="6">S1</strain>
    </source>
</reference>
<evidence type="ECO:0000256" key="4">
    <source>
        <dbReference type="SAM" id="SignalP"/>
    </source>
</evidence>
<dbReference type="PANTHER" id="PTHR24198">
    <property type="entry name" value="ANKYRIN REPEAT AND PROTEIN KINASE DOMAIN-CONTAINING PROTEIN"/>
    <property type="match status" value="1"/>
</dbReference>
<dbReference type="Pfam" id="PF12796">
    <property type="entry name" value="Ank_2"/>
    <property type="match status" value="1"/>
</dbReference>
<keyword evidence="4" id="KW-0732">Signal</keyword>
<keyword evidence="6" id="KW-1185">Reference proteome</keyword>
<feature type="chain" id="PRO_5009681673" evidence="4">
    <location>
        <begin position="23"/>
        <end position="222"/>
    </location>
</feature>
<dbReference type="EMBL" id="CCAE010000011">
    <property type="protein sequence ID" value="CDN87475.1"/>
    <property type="molecule type" value="Genomic_DNA"/>
</dbReference>
<dbReference type="RefSeq" id="WP_009518590.1">
    <property type="nucleotide sequence ID" value="NZ_CCAE010000011.1"/>
</dbReference>
<proteinExistence type="predicted"/>
<dbReference type="PROSITE" id="PS50297">
    <property type="entry name" value="ANK_REP_REGION"/>
    <property type="match status" value="2"/>
</dbReference>
<feature type="repeat" description="ANK" evidence="3">
    <location>
        <begin position="90"/>
        <end position="118"/>
    </location>
</feature>
<dbReference type="PRINTS" id="PR01415">
    <property type="entry name" value="ANKYRIN"/>
</dbReference>
<dbReference type="Proteomes" id="UP000028878">
    <property type="component" value="Unassembled WGS sequence"/>
</dbReference>
<evidence type="ECO:0000256" key="3">
    <source>
        <dbReference type="PROSITE-ProRule" id="PRU00023"/>
    </source>
</evidence>
<dbReference type="Pfam" id="PF00023">
    <property type="entry name" value="Ank"/>
    <property type="match status" value="1"/>
</dbReference>
<dbReference type="AlphaFoldDB" id="A0A1L1PQ73"/>
<protein>
    <submittedName>
        <fullName evidence="5">Ankyrin repeat harboring protein</fullName>
    </submittedName>
</protein>
<gene>
    <name evidence="5" type="ORF">BN948_01897</name>
</gene>
<keyword evidence="1" id="KW-0677">Repeat</keyword>
<keyword evidence="2 3" id="KW-0040">ANK repeat</keyword>
<dbReference type="SUPFAM" id="SSF48403">
    <property type="entry name" value="Ankyrin repeat"/>
    <property type="match status" value="1"/>
</dbReference>
<evidence type="ECO:0000313" key="6">
    <source>
        <dbReference type="Proteomes" id="UP000028878"/>
    </source>
</evidence>
<feature type="signal peptide" evidence="4">
    <location>
        <begin position="1"/>
        <end position="22"/>
    </location>
</feature>
<sequence precursor="true">MKKRLVLKCLLALGVCSPGAWASSYDDFFSAIKRNDPDTLASLAQRGFDLNTLDPGGQHPLYLALRDESDRVAMFLLSRPEVKVEHRNAKGESPLMMAALKGKLELVRRLIDRKAEVNKPGWAPLHYAATQPGEASLPVVRLLLEHHAFIDAQSPNGSTPLMMAALYGNPKVVRLLLDEGADTAMKNEQGLSAIDFAHRAGRKETADAIAAAIRAKQSTGRW</sequence>
<dbReference type="InterPro" id="IPR002110">
    <property type="entry name" value="Ankyrin_rpt"/>
</dbReference>
<dbReference type="PROSITE" id="PS50088">
    <property type="entry name" value="ANK_REPEAT"/>
    <property type="match status" value="3"/>
</dbReference>
<evidence type="ECO:0000256" key="1">
    <source>
        <dbReference type="ARBA" id="ARBA00022737"/>
    </source>
</evidence>
<organism evidence="5 6">
    <name type="scientific">Hydrogenophaga intermedia</name>
    <dbReference type="NCBI Taxonomy" id="65786"/>
    <lineage>
        <taxon>Bacteria</taxon>
        <taxon>Pseudomonadati</taxon>
        <taxon>Pseudomonadota</taxon>
        <taxon>Betaproteobacteria</taxon>
        <taxon>Burkholderiales</taxon>
        <taxon>Comamonadaceae</taxon>
        <taxon>Hydrogenophaga</taxon>
    </lineage>
</organism>
<dbReference type="SMART" id="SM00248">
    <property type="entry name" value="ANK"/>
    <property type="match status" value="5"/>
</dbReference>